<gene>
    <name evidence="2" type="ORF">Bpfe_018307</name>
</gene>
<dbReference type="EMBL" id="JASAOG010000096">
    <property type="protein sequence ID" value="KAK0052224.1"/>
    <property type="molecule type" value="Genomic_DNA"/>
</dbReference>
<proteinExistence type="predicted"/>
<accession>A0AAD8BE78</accession>
<protein>
    <submittedName>
        <fullName evidence="2">Uncharacterized protein</fullName>
    </submittedName>
</protein>
<organism evidence="2 3">
    <name type="scientific">Biomphalaria pfeifferi</name>
    <name type="common">Bloodfluke planorb</name>
    <name type="synonym">Freshwater snail</name>
    <dbReference type="NCBI Taxonomy" id="112525"/>
    <lineage>
        <taxon>Eukaryota</taxon>
        <taxon>Metazoa</taxon>
        <taxon>Spiralia</taxon>
        <taxon>Lophotrochozoa</taxon>
        <taxon>Mollusca</taxon>
        <taxon>Gastropoda</taxon>
        <taxon>Heterobranchia</taxon>
        <taxon>Euthyneura</taxon>
        <taxon>Panpulmonata</taxon>
        <taxon>Hygrophila</taxon>
        <taxon>Lymnaeoidea</taxon>
        <taxon>Planorbidae</taxon>
        <taxon>Biomphalaria</taxon>
    </lineage>
</organism>
<dbReference type="AlphaFoldDB" id="A0AAD8BE78"/>
<evidence type="ECO:0000313" key="3">
    <source>
        <dbReference type="Proteomes" id="UP001233172"/>
    </source>
</evidence>
<reference evidence="2" key="1">
    <citation type="journal article" date="2023" name="PLoS Negl. Trop. Dis.">
        <title>A genome sequence for Biomphalaria pfeifferi, the major vector snail for the human-infecting parasite Schistosoma mansoni.</title>
        <authorList>
            <person name="Bu L."/>
            <person name="Lu L."/>
            <person name="Laidemitt M.R."/>
            <person name="Zhang S.M."/>
            <person name="Mutuku M."/>
            <person name="Mkoji G."/>
            <person name="Steinauer M."/>
            <person name="Loker E.S."/>
        </authorList>
    </citation>
    <scope>NUCLEOTIDE SEQUENCE</scope>
    <source>
        <strain evidence="2">KasaAsao</strain>
    </source>
</reference>
<feature type="compositionally biased region" description="Low complexity" evidence="1">
    <location>
        <begin position="58"/>
        <end position="69"/>
    </location>
</feature>
<comment type="caution">
    <text evidence="2">The sequence shown here is derived from an EMBL/GenBank/DDBJ whole genome shotgun (WGS) entry which is preliminary data.</text>
</comment>
<feature type="region of interest" description="Disordered" evidence="1">
    <location>
        <begin position="342"/>
        <end position="364"/>
    </location>
</feature>
<reference evidence="2" key="2">
    <citation type="submission" date="2023-04" db="EMBL/GenBank/DDBJ databases">
        <authorList>
            <person name="Bu L."/>
            <person name="Lu L."/>
            <person name="Laidemitt M.R."/>
            <person name="Zhang S.M."/>
            <person name="Mutuku M."/>
            <person name="Mkoji G."/>
            <person name="Steinauer M."/>
            <person name="Loker E.S."/>
        </authorList>
    </citation>
    <scope>NUCLEOTIDE SEQUENCE</scope>
    <source>
        <strain evidence="2">KasaAsao</strain>
        <tissue evidence="2">Whole Snail</tissue>
    </source>
</reference>
<feature type="region of interest" description="Disordered" evidence="1">
    <location>
        <begin position="1"/>
        <end position="69"/>
    </location>
</feature>
<keyword evidence="3" id="KW-1185">Reference proteome</keyword>
<sequence>MEVKQDDPESEDLEESSKSPTTLQLDKEESNLPLWLLDYGSKEVPQNNSSPSPRLITSPSSSPKQLDSSRSVDLLHQIQSLAESESSEVCSSILTNTACSNINVESPLKSSSLSQNDVCQTQFDDYSKKQTLSPALASENCIIDKAKSTKKDGFDSDSTPENWYDNLSSEEDNVTSSDLKLVAQDDKKKLISIQYTALKNCTSQKTDIDSCIACDECSLVESNTDSPTARETKLENQCQETINNSCITNAVLSPSACESKPTAKKSNSLLKLVAMQKVIGKKFVRKPLKKVSIDELVHLIEEIKLDSETGSNHHKSRLDSVETLIHKTCQPREIKSTNQLVRSKANPQPVKKLPQSASDNFSDSPKCDIKPLKLRIRQNTENSSDVSCSGLNDSGVDVDVAFTPPRQVNNTVDLSLNPYLMQFRQQANTAGITEHINGPPMQRTKSSSSVGFSPTEMSFQQFIPRVVNAHERNMTLSDNERDRIQQLYHQSAQRQPWPTSLMNEFAFPGFHDAQAASSFVNLPCTVAKNPTMLDPQCGELSQEKLNDILKKIQLSDSYKTNVGRGSFQKAETVKDSDLAFSQSDAIVYSKQAAKKTIENASASGRFSSVHKFVDFSGDRISTSACHFVSKDNSLCSAMNGVLGPCHHNITSKDHVIGTNTTIQYSTANVEEQLVSYFSSMNTKPFVMTSLKYFTKKPGPK</sequence>
<name>A0AAD8BE78_BIOPF</name>
<dbReference type="Proteomes" id="UP001233172">
    <property type="component" value="Unassembled WGS sequence"/>
</dbReference>
<evidence type="ECO:0000256" key="1">
    <source>
        <dbReference type="SAM" id="MobiDB-lite"/>
    </source>
</evidence>
<evidence type="ECO:0000313" key="2">
    <source>
        <dbReference type="EMBL" id="KAK0052224.1"/>
    </source>
</evidence>
<feature type="compositionally biased region" description="Polar residues" evidence="1">
    <location>
        <begin position="44"/>
        <end position="57"/>
    </location>
</feature>